<evidence type="ECO:0000313" key="4">
    <source>
        <dbReference type="EMBL" id="GMK58074.1"/>
    </source>
</evidence>
<dbReference type="SUPFAM" id="SSF55797">
    <property type="entry name" value="PR-1-like"/>
    <property type="match status" value="1"/>
</dbReference>
<feature type="chain" id="PRO_5042126289" description="SCP domain-containing protein" evidence="2">
    <location>
        <begin position="18"/>
        <end position="310"/>
    </location>
</feature>
<dbReference type="AlphaFoldDB" id="A0AAD3YDM1"/>
<dbReference type="InterPro" id="IPR035940">
    <property type="entry name" value="CAP_sf"/>
</dbReference>
<accession>A0AAD3YDM1</accession>
<keyword evidence="5" id="KW-1185">Reference proteome</keyword>
<dbReference type="Proteomes" id="UP001222932">
    <property type="component" value="Unassembled WGS sequence"/>
</dbReference>
<feature type="signal peptide" evidence="2">
    <location>
        <begin position="1"/>
        <end position="17"/>
    </location>
</feature>
<feature type="compositionally biased region" description="Low complexity" evidence="1">
    <location>
        <begin position="49"/>
        <end position="132"/>
    </location>
</feature>
<proteinExistence type="predicted"/>
<dbReference type="Pfam" id="PF00188">
    <property type="entry name" value="CAP"/>
    <property type="match status" value="1"/>
</dbReference>
<organism evidence="4 5">
    <name type="scientific">Cutaneotrichosporon spelunceum</name>
    <dbReference type="NCBI Taxonomy" id="1672016"/>
    <lineage>
        <taxon>Eukaryota</taxon>
        <taxon>Fungi</taxon>
        <taxon>Dikarya</taxon>
        <taxon>Basidiomycota</taxon>
        <taxon>Agaricomycotina</taxon>
        <taxon>Tremellomycetes</taxon>
        <taxon>Trichosporonales</taxon>
        <taxon>Trichosporonaceae</taxon>
        <taxon>Cutaneotrichosporon</taxon>
    </lineage>
</organism>
<evidence type="ECO:0000259" key="3">
    <source>
        <dbReference type="SMART" id="SM00198"/>
    </source>
</evidence>
<dbReference type="InterPro" id="IPR014044">
    <property type="entry name" value="CAP_dom"/>
</dbReference>
<evidence type="ECO:0000313" key="5">
    <source>
        <dbReference type="Proteomes" id="UP001222932"/>
    </source>
</evidence>
<dbReference type="Gene3D" id="3.40.33.10">
    <property type="entry name" value="CAP"/>
    <property type="match status" value="1"/>
</dbReference>
<dbReference type="CDD" id="cd05380">
    <property type="entry name" value="CAP_euk"/>
    <property type="match status" value="1"/>
</dbReference>
<dbReference type="EMBL" id="BTCM01000005">
    <property type="protein sequence ID" value="GMK58074.1"/>
    <property type="molecule type" value="Genomic_DNA"/>
</dbReference>
<reference evidence="4" key="1">
    <citation type="journal article" date="2023" name="BMC Genomics">
        <title>Chromosome-level genome assemblies of Cutaneotrichosporon spp. (Trichosporonales, Basidiomycota) reveal imbalanced evolution between nucleotide sequences and chromosome synteny.</title>
        <authorList>
            <person name="Kobayashi Y."/>
            <person name="Kayamori A."/>
            <person name="Aoki K."/>
            <person name="Shiwa Y."/>
            <person name="Matsutani M."/>
            <person name="Fujita N."/>
            <person name="Sugita T."/>
            <person name="Iwasaki W."/>
            <person name="Tanaka N."/>
            <person name="Takashima M."/>
        </authorList>
    </citation>
    <scope>NUCLEOTIDE SEQUENCE</scope>
    <source>
        <strain evidence="4">HIS016</strain>
    </source>
</reference>
<keyword evidence="2" id="KW-0732">Signal</keyword>
<comment type="caution">
    <text evidence="4">The sequence shown here is derived from an EMBL/GenBank/DDBJ whole genome shotgun (WGS) entry which is preliminary data.</text>
</comment>
<reference evidence="4" key="2">
    <citation type="submission" date="2023-06" db="EMBL/GenBank/DDBJ databases">
        <authorList>
            <person name="Kobayashi Y."/>
            <person name="Kayamori A."/>
            <person name="Aoki K."/>
            <person name="Shiwa Y."/>
            <person name="Fujita N."/>
            <person name="Sugita T."/>
            <person name="Iwasaki W."/>
            <person name="Tanaka N."/>
            <person name="Takashima M."/>
        </authorList>
    </citation>
    <scope>NUCLEOTIDE SEQUENCE</scope>
    <source>
        <strain evidence="4">HIS016</strain>
    </source>
</reference>
<sequence length="310" mass="32253">MRAALFTLLALLVTADARKCKAKTRTTVPTTTGDATTIAVPTVTAPAFVHQPSSAPSASESSSVHSDSAATPSDHAASPSPSEPASASDPAASPSAPSSNSEPSPSPSNSEPSPSPSNSEPSPSPSHSEPSSAPSPTPSPSAEGPADPTGAVPGSDPVASAILGAHNTIRRRYGAPAIAWNDELSAIAVEQAQACNFENQFPAKRQDYTDVIWNNGDGDFANSVTQAGWQGENYVWPEDGKDKTYQEATSQWTQIVWKATTDVGCGWHKCGDGSESPSLNGQYKFVCLYNTHQTYVGSPDAFNENIPNKP</sequence>
<feature type="domain" description="SCP" evidence="3">
    <location>
        <begin position="157"/>
        <end position="297"/>
    </location>
</feature>
<feature type="region of interest" description="Disordered" evidence="1">
    <location>
        <begin position="49"/>
        <end position="159"/>
    </location>
</feature>
<dbReference type="InterPro" id="IPR001283">
    <property type="entry name" value="CRISP-related"/>
</dbReference>
<dbReference type="PANTHER" id="PTHR10334">
    <property type="entry name" value="CYSTEINE-RICH SECRETORY PROTEIN-RELATED"/>
    <property type="match status" value="1"/>
</dbReference>
<protein>
    <recommendedName>
        <fullName evidence="3">SCP domain-containing protein</fullName>
    </recommendedName>
</protein>
<evidence type="ECO:0000256" key="1">
    <source>
        <dbReference type="SAM" id="MobiDB-lite"/>
    </source>
</evidence>
<dbReference type="SMART" id="SM00198">
    <property type="entry name" value="SCP"/>
    <property type="match status" value="1"/>
</dbReference>
<evidence type="ECO:0000256" key="2">
    <source>
        <dbReference type="SAM" id="SignalP"/>
    </source>
</evidence>
<gene>
    <name evidence="4" type="ORF">CspeluHIS016_0501060</name>
</gene>
<name>A0AAD3YDM1_9TREE</name>